<feature type="domain" description="HTH cro/C1-type" evidence="1">
    <location>
        <begin position="20"/>
        <end position="73"/>
    </location>
</feature>
<dbReference type="Gene3D" id="1.10.260.40">
    <property type="entry name" value="lambda repressor-like DNA-binding domains"/>
    <property type="match status" value="1"/>
</dbReference>
<organism evidence="2 3">
    <name type="scientific">Nocardia africana</name>
    <dbReference type="NCBI Taxonomy" id="134964"/>
    <lineage>
        <taxon>Bacteria</taxon>
        <taxon>Bacillati</taxon>
        <taxon>Actinomycetota</taxon>
        <taxon>Actinomycetes</taxon>
        <taxon>Mycobacteriales</taxon>
        <taxon>Nocardiaceae</taxon>
        <taxon>Nocardia</taxon>
    </lineage>
</organism>
<dbReference type="CDD" id="cd00093">
    <property type="entry name" value="HTH_XRE"/>
    <property type="match status" value="1"/>
</dbReference>
<sequence>MKTRPHDAGDQAAEAFAAEVAYWRDIAGLGKKALAVKMGFDPSYVSHVEAGRHKPTEDFARKADAALNSGDALWRRWRDYETARSRGHGPAVAPMPPQLDPALATAALVCEHDAAHLNYDGASYSLSMRRLLRNTGTEPVTRYLIRISVDRYPGEPDTSRAHYRQHPLTWDELALTATCRGEPMRWEVKHDHDAFKEVWLLFENSSGRFPLYPGESVWIEYAYRVGHDKWGRWFQRAIRLPTARLEVQMAFPAALDPLVWGIETSPTADARPIATPPARHDRDGTAVFTWNTVSPPQHTRYRIEWRFRSQTENH</sequence>
<dbReference type="PROSITE" id="PS50943">
    <property type="entry name" value="HTH_CROC1"/>
    <property type="match status" value="1"/>
</dbReference>
<evidence type="ECO:0000313" key="3">
    <source>
        <dbReference type="Proteomes" id="UP000255082"/>
    </source>
</evidence>
<dbReference type="EMBL" id="UGRU01000001">
    <property type="protein sequence ID" value="SUA48655.1"/>
    <property type="molecule type" value="Genomic_DNA"/>
</dbReference>
<dbReference type="GO" id="GO:0003677">
    <property type="term" value="F:DNA binding"/>
    <property type="evidence" value="ECO:0007669"/>
    <property type="project" value="InterPro"/>
</dbReference>
<dbReference type="OrthoDB" id="3203858at2"/>
<evidence type="ECO:0000313" key="2">
    <source>
        <dbReference type="EMBL" id="SUA48655.1"/>
    </source>
</evidence>
<dbReference type="SMART" id="SM00530">
    <property type="entry name" value="HTH_XRE"/>
    <property type="match status" value="1"/>
</dbReference>
<protein>
    <recommendedName>
        <fullName evidence="1">HTH cro/C1-type domain-containing protein</fullName>
    </recommendedName>
</protein>
<dbReference type="InterPro" id="IPR001387">
    <property type="entry name" value="Cro/C1-type_HTH"/>
</dbReference>
<dbReference type="Pfam" id="PF13560">
    <property type="entry name" value="HTH_31"/>
    <property type="match status" value="1"/>
</dbReference>
<proteinExistence type="predicted"/>
<gene>
    <name evidence="2" type="ORF">NCTC13184_07210</name>
</gene>
<dbReference type="Proteomes" id="UP000255082">
    <property type="component" value="Unassembled WGS sequence"/>
</dbReference>
<name>A0A378X799_9NOCA</name>
<dbReference type="AlphaFoldDB" id="A0A378X799"/>
<reference evidence="2 3" key="1">
    <citation type="submission" date="2018-06" db="EMBL/GenBank/DDBJ databases">
        <authorList>
            <consortium name="Pathogen Informatics"/>
            <person name="Doyle S."/>
        </authorList>
    </citation>
    <scope>NUCLEOTIDE SEQUENCE [LARGE SCALE GENOMIC DNA]</scope>
    <source>
        <strain evidence="2 3">NCTC13184</strain>
    </source>
</reference>
<evidence type="ECO:0000259" key="1">
    <source>
        <dbReference type="PROSITE" id="PS50943"/>
    </source>
</evidence>
<accession>A0A378X799</accession>
<dbReference type="SUPFAM" id="SSF47413">
    <property type="entry name" value="lambda repressor-like DNA-binding domains"/>
    <property type="match status" value="1"/>
</dbReference>
<dbReference type="RefSeq" id="WP_062968651.1">
    <property type="nucleotide sequence ID" value="NZ_JAJFOE010000002.1"/>
</dbReference>
<dbReference type="InterPro" id="IPR010982">
    <property type="entry name" value="Lambda_DNA-bd_dom_sf"/>
</dbReference>